<evidence type="ECO:0000256" key="15">
    <source>
        <dbReference type="ARBA" id="ARBA00023004"/>
    </source>
</evidence>
<dbReference type="SFLD" id="SFLDG01099">
    <property type="entry name" value="Uncharacterised_Radical_SAM_Su"/>
    <property type="match status" value="1"/>
</dbReference>
<name>A0A0G4N1Q1_VERLO</name>
<dbReference type="InterPro" id="IPR003034">
    <property type="entry name" value="SAP_dom"/>
</dbReference>
<organism evidence="26 27">
    <name type="scientific">Verticillium longisporum</name>
    <name type="common">Verticillium dahliae var. longisporum</name>
    <dbReference type="NCBI Taxonomy" id="100787"/>
    <lineage>
        <taxon>Eukaryota</taxon>
        <taxon>Fungi</taxon>
        <taxon>Dikarya</taxon>
        <taxon>Ascomycota</taxon>
        <taxon>Pezizomycotina</taxon>
        <taxon>Sordariomycetes</taxon>
        <taxon>Hypocreomycetidae</taxon>
        <taxon>Glomerellales</taxon>
        <taxon>Plectosphaerellaceae</taxon>
        <taxon>Verticillium</taxon>
    </lineage>
</organism>
<evidence type="ECO:0000256" key="6">
    <source>
        <dbReference type="ARBA" id="ARBA00022454"/>
    </source>
</evidence>
<dbReference type="InterPro" id="IPR040085">
    <property type="entry name" value="MJ0674-like"/>
</dbReference>
<dbReference type="InterPro" id="IPR006164">
    <property type="entry name" value="DNA_bd_Ku70/Ku80"/>
</dbReference>
<dbReference type="Proteomes" id="UP000045706">
    <property type="component" value="Unassembled WGS sequence"/>
</dbReference>
<keyword evidence="8" id="KW-0479">Metal-binding</keyword>
<dbReference type="InterPro" id="IPR016194">
    <property type="entry name" value="SPOC-like_C_dom_sf"/>
</dbReference>
<dbReference type="GO" id="GO:0016787">
    <property type="term" value="F:hydrolase activity"/>
    <property type="evidence" value="ECO:0007669"/>
    <property type="project" value="UniProtKB-KW"/>
</dbReference>
<dbReference type="Pfam" id="PF02037">
    <property type="entry name" value="SAP"/>
    <property type="match status" value="1"/>
</dbReference>
<dbReference type="EMBL" id="CVQI01032052">
    <property type="protein sequence ID" value="CRK40362.1"/>
    <property type="molecule type" value="Genomic_DNA"/>
</dbReference>
<dbReference type="SUPFAM" id="SSF68906">
    <property type="entry name" value="SAP domain"/>
    <property type="match status" value="1"/>
</dbReference>
<dbReference type="EC" id="3.6.4.12" evidence="4"/>
<dbReference type="GO" id="GO:0003678">
    <property type="term" value="F:DNA helicase activity"/>
    <property type="evidence" value="ECO:0007669"/>
    <property type="project" value="UniProtKB-EC"/>
</dbReference>
<dbReference type="Gene3D" id="1.10.1600.10">
    <property type="match status" value="1"/>
</dbReference>
<dbReference type="InterPro" id="IPR047087">
    <property type="entry name" value="KU70_core_dom"/>
</dbReference>
<keyword evidence="7" id="KW-0949">S-adenosyl-L-methionine</keyword>
<dbReference type="GO" id="GO:0000723">
    <property type="term" value="P:telomere maintenance"/>
    <property type="evidence" value="ECO:0007669"/>
    <property type="project" value="InterPro"/>
</dbReference>
<keyword evidence="19" id="KW-0234">DNA repair</keyword>
<keyword evidence="15" id="KW-0408">Iron</keyword>
<evidence type="ECO:0000256" key="5">
    <source>
        <dbReference type="ARBA" id="ARBA00021796"/>
    </source>
</evidence>
<keyword evidence="18" id="KW-0233">DNA recombination</keyword>
<evidence type="ECO:0000256" key="9">
    <source>
        <dbReference type="ARBA" id="ARBA00022741"/>
    </source>
</evidence>
<evidence type="ECO:0000256" key="19">
    <source>
        <dbReference type="ARBA" id="ARBA00023204"/>
    </source>
</evidence>
<dbReference type="GO" id="GO:0006303">
    <property type="term" value="P:double-strand break repair via nonhomologous end joining"/>
    <property type="evidence" value="ECO:0007669"/>
    <property type="project" value="InterPro"/>
</dbReference>
<evidence type="ECO:0000256" key="7">
    <source>
        <dbReference type="ARBA" id="ARBA00022691"/>
    </source>
</evidence>
<dbReference type="InterPro" id="IPR058240">
    <property type="entry name" value="rSAM_sf"/>
</dbReference>
<evidence type="ECO:0000259" key="25">
    <source>
        <dbReference type="PROSITE" id="PS50800"/>
    </source>
</evidence>
<feature type="domain" description="SAP" evidence="25">
    <location>
        <begin position="608"/>
        <end position="642"/>
    </location>
</feature>
<dbReference type="Gene3D" id="4.10.970.10">
    <property type="entry name" value="Ku70, bridge and pillars"/>
    <property type="match status" value="1"/>
</dbReference>
<proteinExistence type="inferred from homology"/>
<dbReference type="SUPFAM" id="SSF102114">
    <property type="entry name" value="Radical SAM enzymes"/>
    <property type="match status" value="1"/>
</dbReference>
<dbReference type="Pfam" id="PF03730">
    <property type="entry name" value="Ku_C"/>
    <property type="match status" value="1"/>
</dbReference>
<dbReference type="Pfam" id="PF03731">
    <property type="entry name" value="Ku_N"/>
    <property type="match status" value="1"/>
</dbReference>
<feature type="region of interest" description="Disordered" evidence="24">
    <location>
        <begin position="1"/>
        <end position="26"/>
    </location>
</feature>
<dbReference type="InterPro" id="IPR036361">
    <property type="entry name" value="SAP_dom_sf"/>
</dbReference>
<keyword evidence="11" id="KW-0378">Hydrolase</keyword>
<comment type="subcellular location">
    <subcellularLocation>
        <location evidence="2">Chromosome</location>
        <location evidence="2">Telomere</location>
    </subcellularLocation>
    <subcellularLocation>
        <location evidence="1">Nucleus</location>
    </subcellularLocation>
</comment>
<dbReference type="GO" id="GO:0003684">
    <property type="term" value="F:damaged DNA binding"/>
    <property type="evidence" value="ECO:0007669"/>
    <property type="project" value="InterPro"/>
</dbReference>
<keyword evidence="13" id="KW-0067">ATP-binding</keyword>
<dbReference type="InterPro" id="IPR006165">
    <property type="entry name" value="Ku70"/>
</dbReference>
<dbReference type="InterPro" id="IPR007197">
    <property type="entry name" value="rSAM"/>
</dbReference>
<evidence type="ECO:0000256" key="14">
    <source>
        <dbReference type="ARBA" id="ARBA00022895"/>
    </source>
</evidence>
<keyword evidence="20" id="KW-0539">Nucleus</keyword>
<evidence type="ECO:0000256" key="1">
    <source>
        <dbReference type="ARBA" id="ARBA00004123"/>
    </source>
</evidence>
<dbReference type="GO" id="GO:0046872">
    <property type="term" value="F:metal ion binding"/>
    <property type="evidence" value="ECO:0007669"/>
    <property type="project" value="UniProtKB-KW"/>
</dbReference>
<dbReference type="NCBIfam" id="TIGR00578">
    <property type="entry name" value="ku70"/>
    <property type="match status" value="1"/>
</dbReference>
<keyword evidence="6" id="KW-0158">Chromosome</keyword>
<sequence length="1486" mass="164374">MADRDDYKREEDEEADEEVETDYKSQNDAIILAIDVSDTMLEQPPASTSRKADKDSAVQAALKCAYQLMQQRIIASPKDMMGILFFGTEKSKFQEHSGRSGLGYPHCYLHTDLDIPAAEDVKALKALVEDEEDEEGVLIPSSTEKVQMANVFFCANQIFTTKAANYSSRRLFILTDNDSPHPSDKAAKSAAAVRAKDLYDLGVNIELFPITRGDNEFDLAKFYDDIIYRDASAEANHSEVWYSKTADGLSLLNSLISNINSKQVAKRALFSSVPLEIAPGLRISIKGYNILHRQEPARSCYVWLEGEKPQIVAGETTRISEDTARTVEKSETKKAYKFGGEYIYFSPEDQKRAKDFGPPIIRIIGFKARAQIPFWATVKKSTFIFPSEEDFVGSTRVFSALWQKLLKSNKVAIAWCIIRANATPVLSAIIPSHESTEESNATPFLPAGLWLYPLPFADDLRGGPATDGTEPPRASNELVDQMRVIVQQLQLPKAMYNPMRYPNPGLQWHYKILQALALEEEVPEVPEDLTLPKHKSINKRSGGYLQDWAETLQEETQKTAKTTKTKREADDDADDVKPAKKAKASSTKPLASGMTDAQVRAAASAGSLTKMVVADLKDLLAMKGLSISGKKADLVERLEHLRVPGIIEYVATAALICKNAVTHMQPVHLNEQDHSKSLDIQREGKRSYGLLGDTQPRSKRFHVACASVRALNTLCYMLLQQDAYTLSAASSAFAMNYLKGSRIRLSPWSRSIPRAHRCLHLAPPFLLDDYVPRYTVLSSVDAAMKRSKAYAHLRNCNLCPRLCGVNRYETTGHCLVGDKAKVNVIAPHFGEEPCIQGHNGSGAVFFSGCNLRCVFCQNHDIAHQRNGQDLTPEELGEWYLKLQDVGGVHNINLVTPEHVAPQVALSILHARDLGLRLPIIYNTSSFDSLESLELMDGLVDIYLPDFKVWEKATSKRLLKADDYASTARGSIKAMHAQVGDLCFTPDGIAKKGVLVRHLVMPGKEEEGKRIMQFLAEEVSKDCFVNIMEQYHPDAHVGKPRRRQGGKAAGSDVSAETLRYSDINRAVSDQEVTQDEDVRLIYLLACTPPTQCLLLLAPSVLEPACRDSPLMSTTSSTVATLVGDVAEAPAKLHAKKPSIHSTVPIQTNSPNCRSVLSLTTTPLRPSLKRSVTSGSQRRSIPSKVHVDTRAFSGQPALDTPRSFQQLYDEQAYLMASRVMEEQRSRELMRRLATLQENLDGECPSSQSRKSKKQSSLLKAKLLRAAEQEKAIMGRLGEVFVEVQTRQRWMQAQQERHVTSSWTPTPWAVWETVASPISGLMTPIVLTPTCAPLVVPEPLVGAQLDAKSPEFVPGVPFLFPTNGPGQQGYGCTSEADCDVSPLAMLGTDGLNLESFGKADLESLGTADLGDALGNRGLEFEFQGVETPGETEPTLQKAKACRGGRERRMSLPGLRCVWPGSGVQGTFEDNEWNTQHRPEQPHHVEDVEL</sequence>
<dbReference type="CDD" id="cd01335">
    <property type="entry name" value="Radical_SAM"/>
    <property type="match status" value="1"/>
</dbReference>
<keyword evidence="16" id="KW-0411">Iron-sulfur</keyword>
<evidence type="ECO:0000256" key="13">
    <source>
        <dbReference type="ARBA" id="ARBA00022840"/>
    </source>
</evidence>
<dbReference type="InterPro" id="IPR036465">
    <property type="entry name" value="vWFA_dom_sf"/>
</dbReference>
<dbReference type="PROSITE" id="PS50800">
    <property type="entry name" value="SAP"/>
    <property type="match status" value="1"/>
</dbReference>
<dbReference type="CDD" id="cd00788">
    <property type="entry name" value="KU70"/>
    <property type="match status" value="1"/>
</dbReference>
<dbReference type="Gene3D" id="1.10.720.30">
    <property type="entry name" value="SAP domain"/>
    <property type="match status" value="1"/>
</dbReference>
<evidence type="ECO:0000256" key="11">
    <source>
        <dbReference type="ARBA" id="ARBA00022801"/>
    </source>
</evidence>
<dbReference type="PANTHER" id="PTHR43075:SF1">
    <property type="entry name" value="FORMATE LYASE ACTIVATING ENZYME, PUTATIVE (AFU_ORTHOLOGUE AFUA_2G15630)-RELATED"/>
    <property type="match status" value="1"/>
</dbReference>
<dbReference type="GO" id="GO:0005524">
    <property type="term" value="F:ATP binding"/>
    <property type="evidence" value="ECO:0007669"/>
    <property type="project" value="UniProtKB-KW"/>
</dbReference>
<evidence type="ECO:0000313" key="27">
    <source>
        <dbReference type="Proteomes" id="UP000045706"/>
    </source>
</evidence>
<dbReference type="Gene3D" id="3.20.20.70">
    <property type="entry name" value="Aldolase class I"/>
    <property type="match status" value="1"/>
</dbReference>
<evidence type="ECO:0000256" key="16">
    <source>
        <dbReference type="ARBA" id="ARBA00023014"/>
    </source>
</evidence>
<gene>
    <name evidence="26" type="ORF">BN1723_004792</name>
</gene>
<protein>
    <recommendedName>
        <fullName evidence="5">ATP-dependent DNA helicase II subunit 1</fullName>
        <ecNumber evidence="4">3.6.4.12</ecNumber>
    </recommendedName>
    <alternativeName>
        <fullName evidence="22">ATP-dependent DNA helicase II subunit Ku70</fullName>
    </alternativeName>
</protein>
<evidence type="ECO:0000256" key="17">
    <source>
        <dbReference type="ARBA" id="ARBA00023125"/>
    </source>
</evidence>
<dbReference type="GO" id="GO:0006310">
    <property type="term" value="P:DNA recombination"/>
    <property type="evidence" value="ECO:0007669"/>
    <property type="project" value="UniProtKB-KW"/>
</dbReference>
<evidence type="ECO:0000256" key="24">
    <source>
        <dbReference type="SAM" id="MobiDB-lite"/>
    </source>
</evidence>
<dbReference type="InterPro" id="IPR013785">
    <property type="entry name" value="Aldolase_TIM"/>
</dbReference>
<feature type="compositionally biased region" description="Basic and acidic residues" evidence="24">
    <location>
        <begin position="1"/>
        <end position="10"/>
    </location>
</feature>
<dbReference type="PANTHER" id="PTHR43075">
    <property type="entry name" value="FORMATE LYASE ACTIVATING ENZYME, PUTATIVE (AFU_ORTHOLOGUE AFUA_2G15630)-RELATED"/>
    <property type="match status" value="1"/>
</dbReference>
<evidence type="ECO:0000256" key="12">
    <source>
        <dbReference type="ARBA" id="ARBA00022806"/>
    </source>
</evidence>
<evidence type="ECO:0000256" key="3">
    <source>
        <dbReference type="ARBA" id="ARBA00005240"/>
    </source>
</evidence>
<dbReference type="FunFam" id="3.40.50.410:FF:000071">
    <property type="entry name" value="ATP-dependent DNA helicase II subunit 1"/>
    <property type="match status" value="1"/>
</dbReference>
<feature type="region of interest" description="Disordered" evidence="24">
    <location>
        <begin position="556"/>
        <end position="595"/>
    </location>
</feature>
<keyword evidence="12" id="KW-0347">Helicase</keyword>
<evidence type="ECO:0000256" key="20">
    <source>
        <dbReference type="ARBA" id="ARBA00023242"/>
    </source>
</evidence>
<dbReference type="FunFam" id="4.10.970.10:FF:000003">
    <property type="entry name" value="ATP-dependent DNA helicase II subunit 1"/>
    <property type="match status" value="1"/>
</dbReference>
<dbReference type="GO" id="GO:0051536">
    <property type="term" value="F:iron-sulfur cluster binding"/>
    <property type="evidence" value="ECO:0007669"/>
    <property type="project" value="UniProtKB-KW"/>
</dbReference>
<keyword evidence="10" id="KW-0227">DNA damage</keyword>
<evidence type="ECO:0000256" key="21">
    <source>
        <dbReference type="ARBA" id="ARBA00024890"/>
    </source>
</evidence>
<keyword evidence="9" id="KW-0547">Nucleotide-binding</keyword>
<dbReference type="Gene3D" id="3.40.50.410">
    <property type="entry name" value="von Willebrand factor, type A domain"/>
    <property type="match status" value="1"/>
</dbReference>
<dbReference type="Pfam" id="PF02735">
    <property type="entry name" value="Ku"/>
    <property type="match status" value="1"/>
</dbReference>
<evidence type="ECO:0000256" key="23">
    <source>
        <dbReference type="ARBA" id="ARBA00047995"/>
    </source>
</evidence>
<keyword evidence="17" id="KW-0238">DNA-binding</keyword>
<evidence type="ECO:0000256" key="10">
    <source>
        <dbReference type="ARBA" id="ARBA00022763"/>
    </source>
</evidence>
<dbReference type="SMART" id="SM00513">
    <property type="entry name" value="SAP"/>
    <property type="match status" value="1"/>
</dbReference>
<dbReference type="GO" id="GO:0043564">
    <property type="term" value="C:Ku70:Ku80 complex"/>
    <property type="evidence" value="ECO:0007669"/>
    <property type="project" value="InterPro"/>
</dbReference>
<accession>A0A0G4N1Q1</accession>
<keyword evidence="14" id="KW-0779">Telomere</keyword>
<dbReference type="InterPro" id="IPR005161">
    <property type="entry name" value="Ku_N"/>
</dbReference>
<comment type="function">
    <text evidence="21">Single-stranded DNA-dependent ATP-dependent helicase. Involved in non-homologous end joining (NHEJ) DNA double strand break repair. DNA-binding is sequence-independent but has a high affinity to nicks in double-stranded DNA and to the ends of duplex DNA. Binds to naturally occurring chromosomal ends, and therefore provides chromosomal end protection. Required also for telomere recombination to repair telomeric ends in the absence of telomerase. KU70, of the KU70/KU80 heterodimer, binds to the stem loop of TLC1, the RNA component of telomerase. Involved in telomere maintenance. Interacts with telomeric repeats and subtelomeric sequences thereby controlling telomere length and protecting against subtelomeric rearrangement. Maintains telomeric chromatin, which is involved in silencing the expression of genes located at the telomere. Required for mating-type switching.</text>
</comment>
<comment type="catalytic activity">
    <reaction evidence="23">
        <text>ATP + H2O = ADP + phosphate + H(+)</text>
        <dbReference type="Rhea" id="RHEA:13065"/>
        <dbReference type="ChEBI" id="CHEBI:15377"/>
        <dbReference type="ChEBI" id="CHEBI:15378"/>
        <dbReference type="ChEBI" id="CHEBI:30616"/>
        <dbReference type="ChEBI" id="CHEBI:43474"/>
        <dbReference type="ChEBI" id="CHEBI:456216"/>
        <dbReference type="EC" id="3.6.4.12"/>
    </reaction>
</comment>
<evidence type="ECO:0000256" key="18">
    <source>
        <dbReference type="ARBA" id="ARBA00023172"/>
    </source>
</evidence>
<evidence type="ECO:0000313" key="26">
    <source>
        <dbReference type="EMBL" id="CRK40362.1"/>
    </source>
</evidence>
<dbReference type="GO" id="GO:0042162">
    <property type="term" value="F:telomeric DNA binding"/>
    <property type="evidence" value="ECO:0007669"/>
    <property type="project" value="InterPro"/>
</dbReference>
<dbReference type="Gene3D" id="2.40.290.10">
    <property type="match status" value="1"/>
</dbReference>
<dbReference type="SUPFAM" id="SSF53300">
    <property type="entry name" value="vWA-like"/>
    <property type="match status" value="1"/>
</dbReference>
<dbReference type="SMART" id="SM00559">
    <property type="entry name" value="Ku78"/>
    <property type="match status" value="1"/>
</dbReference>
<comment type="similarity">
    <text evidence="3">Belongs to the ku70 family.</text>
</comment>
<reference evidence="27" key="1">
    <citation type="submission" date="2015-05" db="EMBL/GenBank/DDBJ databases">
        <authorList>
            <person name="Fogelqvist Johan"/>
        </authorList>
    </citation>
    <scope>NUCLEOTIDE SEQUENCE [LARGE SCALE GENOMIC DNA]</scope>
</reference>
<dbReference type="GO" id="GO:0000781">
    <property type="term" value="C:chromosome, telomeric region"/>
    <property type="evidence" value="ECO:0007669"/>
    <property type="project" value="UniProtKB-SubCell"/>
</dbReference>
<dbReference type="CDD" id="cd01458">
    <property type="entry name" value="vWA_ku"/>
    <property type="match status" value="1"/>
</dbReference>
<evidence type="ECO:0000256" key="2">
    <source>
        <dbReference type="ARBA" id="ARBA00004574"/>
    </source>
</evidence>
<dbReference type="InterPro" id="IPR005160">
    <property type="entry name" value="Ku_C"/>
</dbReference>
<dbReference type="InterPro" id="IPR027388">
    <property type="entry name" value="Ku70_bridge/pillars_dom_sf"/>
</dbReference>
<feature type="compositionally biased region" description="Acidic residues" evidence="24">
    <location>
        <begin position="11"/>
        <end position="20"/>
    </location>
</feature>
<evidence type="ECO:0000256" key="4">
    <source>
        <dbReference type="ARBA" id="ARBA00012551"/>
    </source>
</evidence>
<evidence type="ECO:0000256" key="8">
    <source>
        <dbReference type="ARBA" id="ARBA00022723"/>
    </source>
</evidence>
<dbReference type="SUPFAM" id="SSF100939">
    <property type="entry name" value="SPOC domain-like"/>
    <property type="match status" value="1"/>
</dbReference>
<dbReference type="Pfam" id="PF04055">
    <property type="entry name" value="Radical_SAM"/>
    <property type="match status" value="1"/>
</dbReference>
<evidence type="ECO:0000256" key="22">
    <source>
        <dbReference type="ARBA" id="ARBA00031811"/>
    </source>
</evidence>
<dbReference type="SFLD" id="SFLDS00029">
    <property type="entry name" value="Radical_SAM"/>
    <property type="match status" value="1"/>
</dbReference>